<dbReference type="PANTHER" id="PTHR10272">
    <property type="entry name" value="PLATELET-ACTIVATING FACTOR ACETYLHYDROLASE"/>
    <property type="match status" value="1"/>
</dbReference>
<dbReference type="Pfam" id="PF03403">
    <property type="entry name" value="PAF-AH_p_II"/>
    <property type="match status" value="1"/>
</dbReference>
<evidence type="ECO:0000256" key="1">
    <source>
        <dbReference type="ARBA" id="ARBA00013201"/>
    </source>
</evidence>
<organism evidence="6 7">
    <name type="scientific">Haematococcus lacustris</name>
    <name type="common">Green alga</name>
    <name type="synonym">Haematococcus pluvialis</name>
    <dbReference type="NCBI Taxonomy" id="44745"/>
    <lineage>
        <taxon>Eukaryota</taxon>
        <taxon>Viridiplantae</taxon>
        <taxon>Chlorophyta</taxon>
        <taxon>core chlorophytes</taxon>
        <taxon>Chlorophyceae</taxon>
        <taxon>CS clade</taxon>
        <taxon>Chlamydomonadales</taxon>
        <taxon>Haematococcaceae</taxon>
        <taxon>Haematococcus</taxon>
    </lineage>
</organism>
<feature type="compositionally biased region" description="Low complexity" evidence="5">
    <location>
        <begin position="51"/>
        <end position="80"/>
    </location>
</feature>
<comment type="caution">
    <text evidence="6">The sequence shown here is derived from an EMBL/GenBank/DDBJ whole genome shotgun (WGS) entry which is preliminary data.</text>
</comment>
<sequence length="209" mass="21699">MDAGRYPVVIFSHGNTYSSICTELASQGCVVLAIEHADGTASTARLARRYPSSPSAPTDPAAKSAEPGAGKAGAQAAGGQELPTGIRGAWRYYAGLGSWQASVTTAKTEWRAQEVDTAIRLLQDLNAGVARPGLRLSGIRTRPPGPQLLASFLKGQLDLSQLLLVGHSWGGATVALAASRLPEVAAAVALDPWWWVAWVPSGRGEGGAT</sequence>
<evidence type="ECO:0000256" key="5">
    <source>
        <dbReference type="SAM" id="MobiDB-lite"/>
    </source>
</evidence>
<evidence type="ECO:0000256" key="3">
    <source>
        <dbReference type="ARBA" id="ARBA00022963"/>
    </source>
</evidence>
<proteinExistence type="predicted"/>
<dbReference type="PANTHER" id="PTHR10272:SF0">
    <property type="entry name" value="PLATELET-ACTIVATING FACTOR ACETYLHYDROLASE"/>
    <property type="match status" value="1"/>
</dbReference>
<dbReference type="Proteomes" id="UP000485058">
    <property type="component" value="Unassembled WGS sequence"/>
</dbReference>
<protein>
    <recommendedName>
        <fullName evidence="1">1-alkyl-2-acetylglycerophosphocholine esterase</fullName>
        <ecNumber evidence="1">3.1.1.47</ecNumber>
    </recommendedName>
</protein>
<name>A0A6A0A2S4_HAELA</name>
<gene>
    <name evidence="6" type="ORF">HaLaN_25585</name>
</gene>
<keyword evidence="4" id="KW-0443">Lipid metabolism</keyword>
<dbReference type="GO" id="GO:0003847">
    <property type="term" value="F:1-alkyl-2-acetylglycerophosphocholine esterase activity"/>
    <property type="evidence" value="ECO:0007669"/>
    <property type="project" value="UniProtKB-EC"/>
</dbReference>
<dbReference type="Gene3D" id="3.40.50.1820">
    <property type="entry name" value="alpha/beta hydrolase"/>
    <property type="match status" value="1"/>
</dbReference>
<accession>A0A6A0A2S4</accession>
<dbReference type="AlphaFoldDB" id="A0A6A0A2S4"/>
<dbReference type="SUPFAM" id="SSF53474">
    <property type="entry name" value="alpha/beta-Hydrolases"/>
    <property type="match status" value="1"/>
</dbReference>
<keyword evidence="2" id="KW-0378">Hydrolase</keyword>
<keyword evidence="3" id="KW-0442">Lipid degradation</keyword>
<keyword evidence="7" id="KW-1185">Reference proteome</keyword>
<evidence type="ECO:0000313" key="7">
    <source>
        <dbReference type="Proteomes" id="UP000485058"/>
    </source>
</evidence>
<feature type="region of interest" description="Disordered" evidence="5">
    <location>
        <begin position="45"/>
        <end position="80"/>
    </location>
</feature>
<dbReference type="EC" id="3.1.1.47" evidence="1"/>
<evidence type="ECO:0000313" key="6">
    <source>
        <dbReference type="EMBL" id="GFH27289.1"/>
    </source>
</evidence>
<dbReference type="GO" id="GO:0016042">
    <property type="term" value="P:lipid catabolic process"/>
    <property type="evidence" value="ECO:0007669"/>
    <property type="project" value="UniProtKB-KW"/>
</dbReference>
<reference evidence="6 7" key="1">
    <citation type="submission" date="2020-02" db="EMBL/GenBank/DDBJ databases">
        <title>Draft genome sequence of Haematococcus lacustris strain NIES-144.</title>
        <authorList>
            <person name="Morimoto D."/>
            <person name="Nakagawa S."/>
            <person name="Yoshida T."/>
            <person name="Sawayama S."/>
        </authorList>
    </citation>
    <scope>NUCLEOTIDE SEQUENCE [LARGE SCALE GENOMIC DNA]</scope>
    <source>
        <strain evidence="6 7">NIES-144</strain>
    </source>
</reference>
<dbReference type="EMBL" id="BLLF01003421">
    <property type="protein sequence ID" value="GFH27289.1"/>
    <property type="molecule type" value="Genomic_DNA"/>
</dbReference>
<evidence type="ECO:0000256" key="2">
    <source>
        <dbReference type="ARBA" id="ARBA00022801"/>
    </source>
</evidence>
<evidence type="ECO:0000256" key="4">
    <source>
        <dbReference type="ARBA" id="ARBA00023098"/>
    </source>
</evidence>
<dbReference type="InterPro" id="IPR029058">
    <property type="entry name" value="AB_hydrolase_fold"/>
</dbReference>